<evidence type="ECO:0000256" key="3">
    <source>
        <dbReference type="ARBA" id="ARBA00022989"/>
    </source>
</evidence>
<feature type="transmembrane region" description="Helical" evidence="5">
    <location>
        <begin position="96"/>
        <end position="119"/>
    </location>
</feature>
<dbReference type="GO" id="GO:0005886">
    <property type="term" value="C:plasma membrane"/>
    <property type="evidence" value="ECO:0007669"/>
    <property type="project" value="TreeGrafter"/>
</dbReference>
<evidence type="ECO:0000256" key="2">
    <source>
        <dbReference type="ARBA" id="ARBA00022692"/>
    </source>
</evidence>
<evidence type="ECO:0000256" key="5">
    <source>
        <dbReference type="SAM" id="Phobius"/>
    </source>
</evidence>
<evidence type="ECO:0000313" key="8">
    <source>
        <dbReference type="Proteomes" id="UP000316080"/>
    </source>
</evidence>
<comment type="caution">
    <text evidence="7">The sequence shown here is derived from an EMBL/GenBank/DDBJ whole genome shotgun (WGS) entry which is preliminary data.</text>
</comment>
<keyword evidence="3 5" id="KW-1133">Transmembrane helix</keyword>
<dbReference type="PANTHER" id="PTHR33514">
    <property type="entry name" value="PROTEIN ABCI12, CHLOROPLASTIC"/>
    <property type="match status" value="1"/>
</dbReference>
<comment type="subcellular location">
    <subcellularLocation>
        <location evidence="1">Membrane</location>
        <topology evidence="1">Multi-pass membrane protein</topology>
    </subcellularLocation>
</comment>
<dbReference type="Pfam" id="PF02361">
    <property type="entry name" value="CbiQ"/>
    <property type="match status" value="1"/>
</dbReference>
<sequence>MNIFDFEYKRESSIIHRLDPRAKLVYLILFTILTVYFTNPIILFLVFLSSLPIAILGKIVKKWATSIKGSLFFIVFIFIFNFIGIFWTTGNFIDTITISIAMAIRFISLISIFSIFFLSTSPEDLMQSMIKLKLPYEYVLTFNMAMRFVPTLAKEAQTIIDAQKSRGLEFEKGNIFQKVKKYIPILIPLIISSLRRAEIIADAMESRAFGASKTRSFLYTLNMNKKDFIFIIICIIVFITFLSLKIFFNIQ</sequence>
<dbReference type="CDD" id="cd16914">
    <property type="entry name" value="EcfT"/>
    <property type="match status" value="1"/>
</dbReference>
<name>A0A523BGP7_9CREN</name>
<feature type="transmembrane region" description="Helical" evidence="5">
    <location>
        <begin position="24"/>
        <end position="48"/>
    </location>
</feature>
<evidence type="ECO:0000313" key="9">
    <source>
        <dbReference type="Proteomes" id="UP000317265"/>
    </source>
</evidence>
<organism evidence="7 9">
    <name type="scientific">Thermoproteota archaeon</name>
    <dbReference type="NCBI Taxonomy" id="2056631"/>
    <lineage>
        <taxon>Archaea</taxon>
        <taxon>Thermoproteota</taxon>
    </lineage>
</organism>
<dbReference type="Proteomes" id="UP000317265">
    <property type="component" value="Unassembled WGS sequence"/>
</dbReference>
<evidence type="ECO:0000256" key="4">
    <source>
        <dbReference type="ARBA" id="ARBA00023136"/>
    </source>
</evidence>
<evidence type="ECO:0000313" key="7">
    <source>
        <dbReference type="EMBL" id="TDA40098.1"/>
    </source>
</evidence>
<evidence type="ECO:0000313" key="6">
    <source>
        <dbReference type="EMBL" id="RZN56849.1"/>
    </source>
</evidence>
<keyword evidence="4 5" id="KW-0472">Membrane</keyword>
<evidence type="ECO:0000256" key="1">
    <source>
        <dbReference type="ARBA" id="ARBA00004141"/>
    </source>
</evidence>
<feature type="transmembrane region" description="Helical" evidence="5">
    <location>
        <begin position="228"/>
        <end position="248"/>
    </location>
</feature>
<dbReference type="InterPro" id="IPR003339">
    <property type="entry name" value="ABC/ECF_trnsptr_transmembrane"/>
</dbReference>
<dbReference type="EMBL" id="QNVI01000015">
    <property type="protein sequence ID" value="TDA40098.1"/>
    <property type="molecule type" value="Genomic_DNA"/>
</dbReference>
<dbReference type="Proteomes" id="UP000316080">
    <property type="component" value="Unassembled WGS sequence"/>
</dbReference>
<gene>
    <name evidence="7" type="ORF">DSO09_01185</name>
    <name evidence="6" type="ORF">EF809_01885</name>
</gene>
<keyword evidence="2 5" id="KW-0812">Transmembrane</keyword>
<proteinExistence type="predicted"/>
<protein>
    <submittedName>
        <fullName evidence="6">Energy-coupling factor transporter transmembrane protein EcfT</fullName>
    </submittedName>
</protein>
<accession>A0A523BGP7</accession>
<reference evidence="6 8" key="2">
    <citation type="journal article" date="2019" name="Nat. Microbiol.">
        <title>Wide diversity of methane and short-chain alkane metabolisms in uncultured archaea.</title>
        <authorList>
            <person name="Borrel G."/>
            <person name="Adam P.S."/>
            <person name="McKay L.J."/>
            <person name="Chen L.X."/>
            <person name="Sierra-Garcia I.N."/>
            <person name="Sieber C.M."/>
            <person name="Letourneur Q."/>
            <person name="Ghozlane A."/>
            <person name="Andersen G.L."/>
            <person name="Li W.J."/>
            <person name="Hallam S.J."/>
            <person name="Muyzer G."/>
            <person name="de Oliveira V.M."/>
            <person name="Inskeep W.P."/>
            <person name="Banfield J.F."/>
            <person name="Gribaldo S."/>
        </authorList>
    </citation>
    <scope>NUCLEOTIDE SEQUENCE [LARGE SCALE GENOMIC DNA]</scope>
    <source>
        <strain evidence="6">Verst-YHS</strain>
    </source>
</reference>
<reference evidence="7 9" key="1">
    <citation type="journal article" date="2019" name="Nat. Microbiol.">
        <title>Expanding anaerobic alkane metabolism in the domain of Archaea.</title>
        <authorList>
            <person name="Wang Y."/>
            <person name="Wegener G."/>
            <person name="Hou J."/>
            <person name="Wang F."/>
            <person name="Xiao X."/>
        </authorList>
    </citation>
    <scope>NUCLEOTIDE SEQUENCE [LARGE SCALE GENOMIC DNA]</scope>
    <source>
        <strain evidence="7">WYZ-LMO11</strain>
    </source>
</reference>
<dbReference type="EMBL" id="RXIH01000016">
    <property type="protein sequence ID" value="RZN56849.1"/>
    <property type="molecule type" value="Genomic_DNA"/>
</dbReference>
<dbReference type="PANTHER" id="PTHR33514:SF13">
    <property type="entry name" value="PROTEIN ABCI12, CHLOROPLASTIC"/>
    <property type="match status" value="1"/>
</dbReference>
<dbReference type="AlphaFoldDB" id="A0A523BGP7"/>
<feature type="transmembrane region" description="Helical" evidence="5">
    <location>
        <begin position="69"/>
        <end position="90"/>
    </location>
</feature>